<reference evidence="1 2" key="1">
    <citation type="journal article" date="2021" name="Hortic Res">
        <title>Chromosome-scale assembly of the Dendrobium chrysotoxum genome enhances the understanding of orchid evolution.</title>
        <authorList>
            <person name="Zhang Y."/>
            <person name="Zhang G.Q."/>
            <person name="Zhang D."/>
            <person name="Liu X.D."/>
            <person name="Xu X.Y."/>
            <person name="Sun W.H."/>
            <person name="Yu X."/>
            <person name="Zhu X."/>
            <person name="Wang Z.W."/>
            <person name="Zhao X."/>
            <person name="Zhong W.Y."/>
            <person name="Chen H."/>
            <person name="Yin W.L."/>
            <person name="Huang T."/>
            <person name="Niu S.C."/>
            <person name="Liu Z.J."/>
        </authorList>
    </citation>
    <scope>NUCLEOTIDE SEQUENCE [LARGE SCALE GENOMIC DNA]</scope>
    <source>
        <strain evidence="1">Lindl</strain>
    </source>
</reference>
<sequence>MIISCSGAAMWEVKGGNWMRLSPDSSCDSIVVEGRERGENTSSFSLLGPRVGVDIFHQLCQDLFFRLMLPEGYPDSRVAQGIANQISGILSTQVLCIVGCFFLIENYQVVVPSYLP</sequence>
<evidence type="ECO:0000313" key="1">
    <source>
        <dbReference type="EMBL" id="KAH0456667.1"/>
    </source>
</evidence>
<protein>
    <submittedName>
        <fullName evidence="1">Uncharacterized protein</fullName>
    </submittedName>
</protein>
<dbReference type="AlphaFoldDB" id="A0AAV7GL35"/>
<accession>A0AAV7GL35</accession>
<dbReference type="Proteomes" id="UP000775213">
    <property type="component" value="Unassembled WGS sequence"/>
</dbReference>
<proteinExistence type="predicted"/>
<keyword evidence="2" id="KW-1185">Reference proteome</keyword>
<comment type="caution">
    <text evidence="1">The sequence shown here is derived from an EMBL/GenBank/DDBJ whole genome shotgun (WGS) entry which is preliminary data.</text>
</comment>
<evidence type="ECO:0000313" key="2">
    <source>
        <dbReference type="Proteomes" id="UP000775213"/>
    </source>
</evidence>
<organism evidence="1 2">
    <name type="scientific">Dendrobium chrysotoxum</name>
    <name type="common">Orchid</name>
    <dbReference type="NCBI Taxonomy" id="161865"/>
    <lineage>
        <taxon>Eukaryota</taxon>
        <taxon>Viridiplantae</taxon>
        <taxon>Streptophyta</taxon>
        <taxon>Embryophyta</taxon>
        <taxon>Tracheophyta</taxon>
        <taxon>Spermatophyta</taxon>
        <taxon>Magnoliopsida</taxon>
        <taxon>Liliopsida</taxon>
        <taxon>Asparagales</taxon>
        <taxon>Orchidaceae</taxon>
        <taxon>Epidendroideae</taxon>
        <taxon>Malaxideae</taxon>
        <taxon>Dendrobiinae</taxon>
        <taxon>Dendrobium</taxon>
    </lineage>
</organism>
<gene>
    <name evidence="1" type="ORF">IEQ34_014574</name>
</gene>
<name>A0AAV7GL35_DENCH</name>
<dbReference type="EMBL" id="JAGFBR010000013">
    <property type="protein sequence ID" value="KAH0456667.1"/>
    <property type="molecule type" value="Genomic_DNA"/>
</dbReference>